<dbReference type="GO" id="GO:0046872">
    <property type="term" value="F:metal ion binding"/>
    <property type="evidence" value="ECO:0007669"/>
    <property type="project" value="UniProtKB-KW"/>
</dbReference>
<protein>
    <submittedName>
        <fullName evidence="7">P-type ATPase C-terminal domain-containing protein</fullName>
    </submittedName>
</protein>
<keyword evidence="4" id="KW-1133">Transmembrane helix</keyword>
<dbReference type="InterPro" id="IPR032630">
    <property type="entry name" value="P_typ_ATPase_c"/>
</dbReference>
<proteinExistence type="predicted"/>
<dbReference type="PANTHER" id="PTHR24092">
    <property type="entry name" value="PROBABLE PHOSPHOLIPID-TRANSPORTING ATPASE"/>
    <property type="match status" value="1"/>
</dbReference>
<name>A0A914VLW1_9BILA</name>
<keyword evidence="6" id="KW-1185">Reference proteome</keyword>
<dbReference type="WBParaSite" id="PSAMB.scaffold22044size538.g38498.t1">
    <property type="protein sequence ID" value="PSAMB.scaffold22044size538.g38498.t1"/>
    <property type="gene ID" value="PSAMB.scaffold22044size538.g38498"/>
</dbReference>
<keyword evidence="4" id="KW-0812">Transmembrane</keyword>
<sequence>PSLLYGIYEQDAPDTLLLDVPRLYSLGRLGRLYRWYSFWINIVDALWQSVAIYFVTHMTYIDTDTDMWTFGFLLCAELLMVNSFHLAIEVKQWTIPFFLSLTLSFLAYFVFALTYNLFVGP</sequence>
<evidence type="ECO:0000256" key="3">
    <source>
        <dbReference type="ARBA" id="ARBA00022842"/>
    </source>
</evidence>
<dbReference type="Pfam" id="PF16212">
    <property type="entry name" value="PhoLip_ATPase_C"/>
    <property type="match status" value="1"/>
</dbReference>
<feature type="transmembrane region" description="Helical" evidence="4">
    <location>
        <begin position="67"/>
        <end position="88"/>
    </location>
</feature>
<reference evidence="7" key="1">
    <citation type="submission" date="2022-11" db="UniProtKB">
        <authorList>
            <consortium name="WormBaseParasite"/>
        </authorList>
    </citation>
    <scope>IDENTIFICATION</scope>
</reference>
<comment type="subcellular location">
    <subcellularLocation>
        <location evidence="1">Membrane</location>
        <topology evidence="1">Multi-pass membrane protein</topology>
    </subcellularLocation>
</comment>
<dbReference type="Proteomes" id="UP000887566">
    <property type="component" value="Unplaced"/>
</dbReference>
<keyword evidence="3" id="KW-0460">Magnesium</keyword>
<dbReference type="PANTHER" id="PTHR24092:SF218">
    <property type="entry name" value="PHOSPHOLIPID-TRANSPORTING ATPASE"/>
    <property type="match status" value="1"/>
</dbReference>
<accession>A0A914VLW1</accession>
<dbReference type="GO" id="GO:0140326">
    <property type="term" value="F:ATPase-coupled intramembrane lipid transporter activity"/>
    <property type="evidence" value="ECO:0007669"/>
    <property type="project" value="TreeGrafter"/>
</dbReference>
<evidence type="ECO:0000256" key="1">
    <source>
        <dbReference type="ARBA" id="ARBA00004141"/>
    </source>
</evidence>
<feature type="transmembrane region" description="Helical" evidence="4">
    <location>
        <begin position="95"/>
        <end position="118"/>
    </location>
</feature>
<dbReference type="GO" id="GO:0045332">
    <property type="term" value="P:phospholipid translocation"/>
    <property type="evidence" value="ECO:0007669"/>
    <property type="project" value="TreeGrafter"/>
</dbReference>
<dbReference type="AlphaFoldDB" id="A0A914VLW1"/>
<organism evidence="6 7">
    <name type="scientific">Plectus sambesii</name>
    <dbReference type="NCBI Taxonomy" id="2011161"/>
    <lineage>
        <taxon>Eukaryota</taxon>
        <taxon>Metazoa</taxon>
        <taxon>Ecdysozoa</taxon>
        <taxon>Nematoda</taxon>
        <taxon>Chromadorea</taxon>
        <taxon>Plectida</taxon>
        <taxon>Plectina</taxon>
        <taxon>Plectoidea</taxon>
        <taxon>Plectidae</taxon>
        <taxon>Plectus</taxon>
    </lineage>
</organism>
<keyword evidence="4" id="KW-0472">Membrane</keyword>
<dbReference type="GO" id="GO:0005886">
    <property type="term" value="C:plasma membrane"/>
    <property type="evidence" value="ECO:0007669"/>
    <property type="project" value="TreeGrafter"/>
</dbReference>
<evidence type="ECO:0000256" key="4">
    <source>
        <dbReference type="SAM" id="Phobius"/>
    </source>
</evidence>
<evidence type="ECO:0000259" key="5">
    <source>
        <dbReference type="Pfam" id="PF16212"/>
    </source>
</evidence>
<evidence type="ECO:0000313" key="7">
    <source>
        <dbReference type="WBParaSite" id="PSAMB.scaffold22044size538.g38498.t1"/>
    </source>
</evidence>
<evidence type="ECO:0000313" key="6">
    <source>
        <dbReference type="Proteomes" id="UP000887566"/>
    </source>
</evidence>
<evidence type="ECO:0000256" key="2">
    <source>
        <dbReference type="ARBA" id="ARBA00022723"/>
    </source>
</evidence>
<feature type="transmembrane region" description="Helical" evidence="4">
    <location>
        <begin position="35"/>
        <end position="55"/>
    </location>
</feature>
<keyword evidence="2" id="KW-0479">Metal-binding</keyword>
<feature type="domain" description="P-type ATPase C-terminal" evidence="5">
    <location>
        <begin position="1"/>
        <end position="118"/>
    </location>
</feature>